<dbReference type="Gene3D" id="3.40.50.2000">
    <property type="entry name" value="Glycogen Phosphorylase B"/>
    <property type="match status" value="1"/>
</dbReference>
<evidence type="ECO:0000256" key="3">
    <source>
        <dbReference type="ARBA" id="ARBA00022679"/>
    </source>
</evidence>
<organism evidence="6 7">
    <name type="scientific">Eumeta variegata</name>
    <name type="common">Bagworm moth</name>
    <name type="synonym">Eumeta japonica</name>
    <dbReference type="NCBI Taxonomy" id="151549"/>
    <lineage>
        <taxon>Eukaryota</taxon>
        <taxon>Metazoa</taxon>
        <taxon>Ecdysozoa</taxon>
        <taxon>Arthropoda</taxon>
        <taxon>Hexapoda</taxon>
        <taxon>Insecta</taxon>
        <taxon>Pterygota</taxon>
        <taxon>Neoptera</taxon>
        <taxon>Endopterygota</taxon>
        <taxon>Lepidoptera</taxon>
        <taxon>Glossata</taxon>
        <taxon>Ditrysia</taxon>
        <taxon>Tineoidea</taxon>
        <taxon>Psychidae</taxon>
        <taxon>Oiketicinae</taxon>
        <taxon>Eumeta</taxon>
    </lineage>
</organism>
<accession>A0A4C1Z7B8</accession>
<dbReference type="PANTHER" id="PTHR48043:SF159">
    <property type="entry name" value="EG:EG0003.4 PROTEIN-RELATED"/>
    <property type="match status" value="1"/>
</dbReference>
<sequence length="444" mass="50653">MMKEFGKEVDFFTSQHRLWSIMNAYTEYILNAEELKRFIEEDNSKFDLVIAEEFFQQIFYVFSYKYRAPLILLSTFGVGHYMNEYMGNSMEISYVPHEFFAVSGDMTVFDRLKNLAYTLYDILARRYYSLAFQNELAKSVFKNLGEIPNLEELERNASLLLINAHYSTSIVRPYVPNIVEIGGIHMDAVKNLDEDLRRLLDEAKDGAVLFSFGSVMDLSRQPRESIAEVLAALGSIAQTVILKWNSDEPLPILYGNIHPYKWIPQNDVLAHPNLRAFVTHGGLHSAMEAIHHGVPTICVPFFGDQPLNCLKSAKMGWGIALEKKNLDQNVLRTALNEILHMKSYQNRARELSVVFKDRPIDVMNSTMFWIEYASLFAVGCFPSEEVKMSISHTLAPVRVGSVGLKPTKKVPLKMKWLDRLCYVVGRLYNFTESGRTTHVGADGA</sequence>
<dbReference type="Pfam" id="PF00201">
    <property type="entry name" value="UDPGT"/>
    <property type="match status" value="1"/>
</dbReference>
<evidence type="ECO:0000256" key="2">
    <source>
        <dbReference type="ARBA" id="ARBA00022676"/>
    </source>
</evidence>
<evidence type="ECO:0000313" key="7">
    <source>
        <dbReference type="Proteomes" id="UP000299102"/>
    </source>
</evidence>
<dbReference type="GO" id="GO:0016020">
    <property type="term" value="C:membrane"/>
    <property type="evidence" value="ECO:0007669"/>
    <property type="project" value="UniProtKB-SubCell"/>
</dbReference>
<dbReference type="SUPFAM" id="SSF53756">
    <property type="entry name" value="UDP-Glycosyltransferase/glycogen phosphorylase"/>
    <property type="match status" value="1"/>
</dbReference>
<dbReference type="PROSITE" id="PS00375">
    <property type="entry name" value="UDPGT"/>
    <property type="match status" value="1"/>
</dbReference>
<dbReference type="AlphaFoldDB" id="A0A4C1Z7B8"/>
<dbReference type="PANTHER" id="PTHR48043">
    <property type="entry name" value="EG:EG0003.4 PROTEIN-RELATED"/>
    <property type="match status" value="1"/>
</dbReference>
<protein>
    <recommendedName>
        <fullName evidence="5">UDP-glucuronosyltransferase</fullName>
        <ecNumber evidence="5">2.4.1.17</ecNumber>
    </recommendedName>
</protein>
<dbReference type="FunFam" id="3.40.50.2000:FF:000050">
    <property type="entry name" value="UDP-glucuronosyltransferase"/>
    <property type="match status" value="1"/>
</dbReference>
<dbReference type="EC" id="2.4.1.17" evidence="5"/>
<keyword evidence="2 4" id="KW-0328">Glycosyltransferase</keyword>
<gene>
    <name evidence="6" type="primary">UGT2B4</name>
    <name evidence="6" type="ORF">EVAR_91672_1</name>
</gene>
<dbReference type="GO" id="GO:0015020">
    <property type="term" value="F:glucuronosyltransferase activity"/>
    <property type="evidence" value="ECO:0007669"/>
    <property type="project" value="UniProtKB-EC"/>
</dbReference>
<name>A0A4C1Z7B8_EUMVA</name>
<evidence type="ECO:0000256" key="4">
    <source>
        <dbReference type="RuleBase" id="RU003718"/>
    </source>
</evidence>
<comment type="subcellular location">
    <subcellularLocation>
        <location evidence="5">Membrane</location>
        <topology evidence="5">Single-pass membrane protein</topology>
    </subcellularLocation>
</comment>
<dbReference type="InterPro" id="IPR050271">
    <property type="entry name" value="UDP-glycosyltransferase"/>
</dbReference>
<evidence type="ECO:0000256" key="5">
    <source>
        <dbReference type="RuleBase" id="RU362059"/>
    </source>
</evidence>
<dbReference type="CDD" id="cd03784">
    <property type="entry name" value="GT1_Gtf-like"/>
    <property type="match status" value="1"/>
</dbReference>
<evidence type="ECO:0000256" key="1">
    <source>
        <dbReference type="ARBA" id="ARBA00009995"/>
    </source>
</evidence>
<proteinExistence type="inferred from homology"/>
<evidence type="ECO:0000313" key="6">
    <source>
        <dbReference type="EMBL" id="GBP82547.1"/>
    </source>
</evidence>
<dbReference type="EMBL" id="BGZK01001570">
    <property type="protein sequence ID" value="GBP82547.1"/>
    <property type="molecule type" value="Genomic_DNA"/>
</dbReference>
<dbReference type="InterPro" id="IPR035595">
    <property type="entry name" value="UDP_glycos_trans_CS"/>
</dbReference>
<keyword evidence="3 4" id="KW-0808">Transferase</keyword>
<comment type="similarity">
    <text evidence="1 4">Belongs to the UDP-glycosyltransferase family.</text>
</comment>
<comment type="catalytic activity">
    <reaction evidence="5">
        <text>glucuronate acceptor + UDP-alpha-D-glucuronate = acceptor beta-D-glucuronoside + UDP + H(+)</text>
        <dbReference type="Rhea" id="RHEA:21032"/>
        <dbReference type="ChEBI" id="CHEBI:15378"/>
        <dbReference type="ChEBI" id="CHEBI:58052"/>
        <dbReference type="ChEBI" id="CHEBI:58223"/>
        <dbReference type="ChEBI" id="CHEBI:132367"/>
        <dbReference type="ChEBI" id="CHEBI:132368"/>
        <dbReference type="EC" id="2.4.1.17"/>
    </reaction>
</comment>
<comment type="caution">
    <text evidence="6">The sequence shown here is derived from an EMBL/GenBank/DDBJ whole genome shotgun (WGS) entry which is preliminary data.</text>
</comment>
<reference evidence="6 7" key="1">
    <citation type="journal article" date="2019" name="Commun. Biol.">
        <title>The bagworm genome reveals a unique fibroin gene that provides high tensile strength.</title>
        <authorList>
            <person name="Kono N."/>
            <person name="Nakamura H."/>
            <person name="Ohtoshi R."/>
            <person name="Tomita M."/>
            <person name="Numata K."/>
            <person name="Arakawa K."/>
        </authorList>
    </citation>
    <scope>NUCLEOTIDE SEQUENCE [LARGE SCALE GENOMIC DNA]</scope>
</reference>
<dbReference type="OrthoDB" id="5835829at2759"/>
<dbReference type="Proteomes" id="UP000299102">
    <property type="component" value="Unassembled WGS sequence"/>
</dbReference>
<keyword evidence="7" id="KW-1185">Reference proteome</keyword>
<dbReference type="InterPro" id="IPR002213">
    <property type="entry name" value="UDP_glucos_trans"/>
</dbReference>